<organism evidence="1 2">
    <name type="scientific">Thalassotalea castellviae</name>
    <dbReference type="NCBI Taxonomy" id="3075612"/>
    <lineage>
        <taxon>Bacteria</taxon>
        <taxon>Pseudomonadati</taxon>
        <taxon>Pseudomonadota</taxon>
        <taxon>Gammaproteobacteria</taxon>
        <taxon>Alteromonadales</taxon>
        <taxon>Colwelliaceae</taxon>
        <taxon>Thalassotalea</taxon>
    </lineage>
</organism>
<name>A0ABU2ZX89_9GAMM</name>
<accession>A0ABU2ZX89</accession>
<dbReference type="InterPro" id="IPR025048">
    <property type="entry name" value="DUF3987"/>
</dbReference>
<keyword evidence="2" id="KW-1185">Reference proteome</keyword>
<gene>
    <name evidence="1" type="ORF">RM573_02930</name>
</gene>
<comment type="caution">
    <text evidence="1">The sequence shown here is derived from an EMBL/GenBank/DDBJ whole genome shotgun (WGS) entry which is preliminary data.</text>
</comment>
<reference evidence="1 2" key="1">
    <citation type="submission" date="2023-09" db="EMBL/GenBank/DDBJ databases">
        <authorList>
            <person name="Rey-Velasco X."/>
        </authorList>
    </citation>
    <scope>NUCLEOTIDE SEQUENCE [LARGE SCALE GENOMIC DNA]</scope>
    <source>
        <strain evidence="1 2">W431</strain>
    </source>
</reference>
<proteinExistence type="predicted"/>
<dbReference type="EMBL" id="JAVRIF010000001">
    <property type="protein sequence ID" value="MDT0602542.1"/>
    <property type="molecule type" value="Genomic_DNA"/>
</dbReference>
<evidence type="ECO:0000313" key="1">
    <source>
        <dbReference type="EMBL" id="MDT0602542.1"/>
    </source>
</evidence>
<evidence type="ECO:0000313" key="2">
    <source>
        <dbReference type="Proteomes" id="UP001266357"/>
    </source>
</evidence>
<dbReference type="Proteomes" id="UP001266357">
    <property type="component" value="Unassembled WGS sequence"/>
</dbReference>
<dbReference type="Pfam" id="PF13148">
    <property type="entry name" value="DUF3987"/>
    <property type="match status" value="1"/>
</dbReference>
<sequence length="356" mass="39848">MNNKRRNNKVIDELIAHEDNKPIRPKLSFVKFEDGTPEGVMQSLCENVPNAMQSSSEGGNILNTKASAKTGQNNSFWSGDRVSHNTKTDGEMAIVDGRLTMNIMVQPTALQKFLKKSSTDVRGNGFLSRYLVCAPISTCGGRYEKGIKSTSDNIKAFNTKVAELLSEASELKDYTNRKTIRLSSKAKAIWIEVFNDVEYKMGGGGMYQYARDHASKLLEIIGRLAALLHCFEYSMDEDISSETLLEAINIVAYFSGQFMKVFCAPPKYVTDAENLKGWFGGYVNSGRRYLKKNDILKFGPSGTRKKASLDAALGYLKSNWRIGEFLFGRTMVIDLLPTQQIDEAVIRQELTIKFVF</sequence>
<protein>
    <submittedName>
        <fullName evidence="1">DUF3987 domain-containing protein</fullName>
    </submittedName>
</protein>
<dbReference type="RefSeq" id="WP_311576963.1">
    <property type="nucleotide sequence ID" value="NZ_JAVRIF010000001.1"/>
</dbReference>